<evidence type="ECO:0000313" key="7">
    <source>
        <dbReference type="Proteomes" id="UP001052140"/>
    </source>
</evidence>
<name>A0ABQ4VG85_9PAST</name>
<keyword evidence="4 5" id="KW-0472">Membrane</keyword>
<dbReference type="EMBL" id="BPUX01000022">
    <property type="protein sequence ID" value="GJH43002.1"/>
    <property type="molecule type" value="Genomic_DNA"/>
</dbReference>
<accession>A0ABQ4VG85</accession>
<feature type="transmembrane region" description="Helical" evidence="5">
    <location>
        <begin position="33"/>
        <end position="52"/>
    </location>
</feature>
<keyword evidence="7" id="KW-1185">Reference proteome</keyword>
<dbReference type="RefSeq" id="WP_065518448.1">
    <property type="nucleotide sequence ID" value="NZ_BPUX01000022.1"/>
</dbReference>
<evidence type="ECO:0000256" key="5">
    <source>
        <dbReference type="SAM" id="Phobius"/>
    </source>
</evidence>
<gene>
    <name evidence="6" type="ORF">PA42_11760</name>
</gene>
<evidence type="ECO:0000256" key="4">
    <source>
        <dbReference type="ARBA" id="ARBA00023136"/>
    </source>
</evidence>
<evidence type="ECO:0000256" key="1">
    <source>
        <dbReference type="ARBA" id="ARBA00004127"/>
    </source>
</evidence>
<evidence type="ECO:0000256" key="3">
    <source>
        <dbReference type="ARBA" id="ARBA00022989"/>
    </source>
</evidence>
<sequence length="147" mass="16829">MMNKIKLPPPVVFIGCATAMVYVPALITFPQWIWLIASLVFASMLIAGMSLWQFLQARTTVSPLALEQTSTLVVAGVYKISRNPMYLSLALLLLAWALWLGSLSAVIFFILFIVVMTKWQIKQEEQVLEQLFGQTYLDYKQKVRRWL</sequence>
<dbReference type="GO" id="GO:0008168">
    <property type="term" value="F:methyltransferase activity"/>
    <property type="evidence" value="ECO:0007669"/>
    <property type="project" value="UniProtKB-KW"/>
</dbReference>
<dbReference type="Gene3D" id="1.20.120.1630">
    <property type="match status" value="1"/>
</dbReference>
<dbReference type="Pfam" id="PF04191">
    <property type="entry name" value="PEMT"/>
    <property type="match status" value="1"/>
</dbReference>
<evidence type="ECO:0000313" key="6">
    <source>
        <dbReference type="EMBL" id="GJH43002.1"/>
    </source>
</evidence>
<dbReference type="GO" id="GO:0032259">
    <property type="term" value="P:methylation"/>
    <property type="evidence" value="ECO:0007669"/>
    <property type="project" value="UniProtKB-KW"/>
</dbReference>
<comment type="caution">
    <text evidence="6">The sequence shown here is derived from an EMBL/GenBank/DDBJ whole genome shotgun (WGS) entry which is preliminary data.</text>
</comment>
<protein>
    <submittedName>
        <fullName evidence="6">Isoprenylcysteine carboxyl methyltransferase</fullName>
    </submittedName>
</protein>
<reference evidence="6" key="1">
    <citation type="submission" date="2024-05" db="EMBL/GenBank/DDBJ databases">
        <title>Determining zoonotic pasteurella genome.</title>
        <authorList>
            <person name="Maeda T."/>
            <person name="Takahashi T."/>
            <person name="Yoshida H."/>
        </authorList>
    </citation>
    <scope>NUCLEOTIDE SEQUENCE</scope>
    <source>
        <strain evidence="6">PA42</strain>
    </source>
</reference>
<keyword evidence="6" id="KW-0808">Transferase</keyword>
<keyword evidence="3 5" id="KW-1133">Transmembrane helix</keyword>
<dbReference type="PANTHER" id="PTHR12714">
    <property type="entry name" value="PROTEIN-S ISOPRENYLCYSTEINE O-METHYLTRANSFERASE"/>
    <property type="match status" value="1"/>
</dbReference>
<evidence type="ECO:0000256" key="2">
    <source>
        <dbReference type="ARBA" id="ARBA00022692"/>
    </source>
</evidence>
<feature type="transmembrane region" description="Helical" evidence="5">
    <location>
        <begin position="87"/>
        <end position="115"/>
    </location>
</feature>
<comment type="subcellular location">
    <subcellularLocation>
        <location evidence="1">Endomembrane system</location>
        <topology evidence="1">Multi-pass membrane protein</topology>
    </subcellularLocation>
</comment>
<dbReference type="PANTHER" id="PTHR12714:SF24">
    <property type="entry name" value="SLR1182 PROTEIN"/>
    <property type="match status" value="1"/>
</dbReference>
<dbReference type="Proteomes" id="UP001052140">
    <property type="component" value="Unassembled WGS sequence"/>
</dbReference>
<dbReference type="GeneID" id="69687195"/>
<keyword evidence="2 5" id="KW-0812">Transmembrane</keyword>
<feature type="transmembrane region" description="Helical" evidence="5">
    <location>
        <begin position="7"/>
        <end position="27"/>
    </location>
</feature>
<keyword evidence="6" id="KW-0489">Methyltransferase</keyword>
<organism evidence="6 7">
    <name type="scientific">Pasteurella canis</name>
    <dbReference type="NCBI Taxonomy" id="753"/>
    <lineage>
        <taxon>Bacteria</taxon>
        <taxon>Pseudomonadati</taxon>
        <taxon>Pseudomonadota</taxon>
        <taxon>Gammaproteobacteria</taxon>
        <taxon>Pasteurellales</taxon>
        <taxon>Pasteurellaceae</taxon>
        <taxon>Pasteurella</taxon>
    </lineage>
</organism>
<proteinExistence type="predicted"/>
<dbReference type="InterPro" id="IPR007318">
    <property type="entry name" value="Phopholipid_MeTrfase"/>
</dbReference>